<protein>
    <submittedName>
        <fullName evidence="1">Acyl-CoA dehydrogenase/oxidase domain protein</fullName>
    </submittedName>
</protein>
<dbReference type="EMBL" id="CP014796">
    <property type="protein sequence ID" value="APX25443.1"/>
    <property type="molecule type" value="Genomic_DNA"/>
</dbReference>
<evidence type="ECO:0000313" key="1">
    <source>
        <dbReference type="EMBL" id="APX25443.1"/>
    </source>
</evidence>
<dbReference type="STRING" id="1229727.Ga0080559_TMP4647"/>
<organism evidence="1 2">
    <name type="scientific">Salipiger profundus</name>
    <dbReference type="NCBI Taxonomy" id="1229727"/>
    <lineage>
        <taxon>Bacteria</taxon>
        <taxon>Pseudomonadati</taxon>
        <taxon>Pseudomonadota</taxon>
        <taxon>Alphaproteobacteria</taxon>
        <taxon>Rhodobacterales</taxon>
        <taxon>Roseobacteraceae</taxon>
        <taxon>Salipiger</taxon>
    </lineage>
</organism>
<accession>A0A1U7DBD9</accession>
<evidence type="ECO:0000313" key="2">
    <source>
        <dbReference type="Proteomes" id="UP000186559"/>
    </source>
</evidence>
<dbReference type="AlphaFoldDB" id="A0A1U7DBD9"/>
<dbReference type="KEGG" id="tpro:Ga0080559_TMP4647"/>
<proteinExistence type="predicted"/>
<sequence length="201" mass="21703">MTVARVLHDGRADNSGWNVTGMRATASGTYDFEGVEAEILGKPGDYEREPHFEGGVWRYAALHVGGLEALAEAVRKSVAGFGDSATQAQMHRVAHIAGLAHSARLFVEDAAIQVEKPEARDLEVALSLAAREFVEGACLSGIAITDRALGTHSFSTGQTVERVRRDLSFFLRQADLDGKLQRAGQSLCQSDSPVGEIWHSR</sequence>
<gene>
    <name evidence="1" type="ORF">Ga0080559_TMP4647</name>
</gene>
<dbReference type="Proteomes" id="UP000186559">
    <property type="component" value="Chromosome"/>
</dbReference>
<name>A0A1U7DBD9_9RHOB</name>
<dbReference type="SUPFAM" id="SSF47203">
    <property type="entry name" value="Acyl-CoA dehydrogenase C-terminal domain-like"/>
    <property type="match status" value="1"/>
</dbReference>
<keyword evidence="2" id="KW-1185">Reference proteome</keyword>
<dbReference type="InterPro" id="IPR036250">
    <property type="entry name" value="AcylCo_DH-like_C"/>
</dbReference>
<dbReference type="GO" id="GO:0016627">
    <property type="term" value="F:oxidoreductase activity, acting on the CH-CH group of donors"/>
    <property type="evidence" value="ECO:0007669"/>
    <property type="project" value="InterPro"/>
</dbReference>
<reference evidence="1 2" key="1">
    <citation type="submission" date="2016-03" db="EMBL/GenBank/DDBJ databases">
        <title>Deep-sea bacteria in the southern Pacific.</title>
        <authorList>
            <person name="Tang K."/>
        </authorList>
    </citation>
    <scope>NUCLEOTIDE SEQUENCE [LARGE SCALE GENOMIC DNA]</scope>
    <source>
        <strain evidence="1 2">JLT2016</strain>
    </source>
</reference>
<dbReference type="Gene3D" id="1.20.140.10">
    <property type="entry name" value="Butyryl-CoA Dehydrogenase, subunit A, domain 3"/>
    <property type="match status" value="1"/>
</dbReference>